<name>A0A1A8XJ03_9PROT</name>
<proteinExistence type="predicted"/>
<evidence type="ECO:0000313" key="1">
    <source>
        <dbReference type="EMBL" id="SBT03918.1"/>
    </source>
</evidence>
<organism evidence="1 2">
    <name type="scientific">Candidatus Accumulibacter aalborgensis</name>
    <dbReference type="NCBI Taxonomy" id="1860102"/>
    <lineage>
        <taxon>Bacteria</taxon>
        <taxon>Pseudomonadati</taxon>
        <taxon>Pseudomonadota</taxon>
        <taxon>Betaproteobacteria</taxon>
        <taxon>Candidatus Accumulibacter</taxon>
    </lineage>
</organism>
<sequence>MDSMAVSAVGKRYTVAERIGGGEVLLAYSPPPRRAPRKCQVEVGGCARMARTDSAQQDGLPRLRWQCTGTTLRIVARRDHQNVRL</sequence>
<dbReference type="Proteomes" id="UP000199169">
    <property type="component" value="Unassembled WGS sequence"/>
</dbReference>
<evidence type="ECO:0000313" key="2">
    <source>
        <dbReference type="Proteomes" id="UP000199169"/>
    </source>
</evidence>
<accession>A0A1A8XJ03</accession>
<protein>
    <submittedName>
        <fullName evidence="1">Uncharacterized protein</fullName>
    </submittedName>
</protein>
<gene>
    <name evidence="1" type="ORF">ACCAA_120013</name>
</gene>
<dbReference type="EMBL" id="FLQX01000024">
    <property type="protein sequence ID" value="SBT03918.1"/>
    <property type="molecule type" value="Genomic_DNA"/>
</dbReference>
<reference evidence="2" key="1">
    <citation type="submission" date="2016-06" db="EMBL/GenBank/DDBJ databases">
        <authorList>
            <person name="McIlroy S.J."/>
            <person name="Karst S.M."/>
            <person name="Albertsen M."/>
        </authorList>
    </citation>
    <scope>NUCLEOTIDE SEQUENCE [LARGE SCALE GENOMIC DNA]</scope>
</reference>
<keyword evidence="2" id="KW-1185">Reference proteome</keyword>
<dbReference type="AlphaFoldDB" id="A0A1A8XJ03"/>